<gene>
    <name evidence="5" type="ORF">M501DRAFT_240684</name>
</gene>
<evidence type="ECO:0000256" key="1">
    <source>
        <dbReference type="ARBA" id="ARBA00043996"/>
    </source>
</evidence>
<dbReference type="PANTHER" id="PTHR45856:SF24">
    <property type="entry name" value="FUNGAL LIPASE-LIKE DOMAIN-CONTAINING PROTEIN"/>
    <property type="match status" value="1"/>
</dbReference>
<accession>A0A9P4VQE6</accession>
<evidence type="ECO:0000256" key="3">
    <source>
        <dbReference type="ARBA" id="ARBA00048461"/>
    </source>
</evidence>
<comment type="catalytic activity">
    <reaction evidence="2">
        <text>a diacylglycerol + H2O = a monoacylglycerol + a fatty acid + H(+)</text>
        <dbReference type="Rhea" id="RHEA:32731"/>
        <dbReference type="ChEBI" id="CHEBI:15377"/>
        <dbReference type="ChEBI" id="CHEBI:15378"/>
        <dbReference type="ChEBI" id="CHEBI:17408"/>
        <dbReference type="ChEBI" id="CHEBI:18035"/>
        <dbReference type="ChEBI" id="CHEBI:28868"/>
    </reaction>
</comment>
<dbReference type="SUPFAM" id="SSF53474">
    <property type="entry name" value="alpha/beta-Hydrolases"/>
    <property type="match status" value="1"/>
</dbReference>
<sequence>MATAPADISELKQQFAKENLERLSHYEPPSKPTPPESDLDFDCGIALAILEKWSTDNKESMQNAMEARVYHEKQDIDWKVAFLPFMESMGVYLRDWGKYQKSWITYREFKNGNGTDIAKFDLALSLYEEAFTDIDKLADKWDMDFVVLSDLIDKHPDGHVDWDGPFCGAFITRSAQKERPFMGLAFKGTNPLNLLEVKVDESYDLQPAEKYLENKRVSIGVYTGLFGDFEPPWNPPYTHIKSRLNELAKALPNTVGGAIPTHVTGHSLGGSYSQFCYSQLLIDVAPETPSNIFFFMGDEYTFGAPRVGCEEWSEMTLNLVGWQRGRSWRIVNDKDIVPQVPPTMIKPAQLDFYHIDDGMRIFKDKNPEPIPTERHLPPAPPYDIKTMKDLIDTVIKIRYHMPNDYYTAMVRAIKG</sequence>
<evidence type="ECO:0000313" key="6">
    <source>
        <dbReference type="Proteomes" id="UP000799429"/>
    </source>
</evidence>
<comment type="catalytic activity">
    <reaction evidence="3">
        <text>a monoacylglycerol + H2O = glycerol + a fatty acid + H(+)</text>
        <dbReference type="Rhea" id="RHEA:15245"/>
        <dbReference type="ChEBI" id="CHEBI:15377"/>
        <dbReference type="ChEBI" id="CHEBI:15378"/>
        <dbReference type="ChEBI" id="CHEBI:17408"/>
        <dbReference type="ChEBI" id="CHEBI:17754"/>
        <dbReference type="ChEBI" id="CHEBI:28868"/>
    </reaction>
</comment>
<evidence type="ECO:0000259" key="4">
    <source>
        <dbReference type="Pfam" id="PF01764"/>
    </source>
</evidence>
<dbReference type="Proteomes" id="UP000799429">
    <property type="component" value="Unassembled WGS sequence"/>
</dbReference>
<dbReference type="PANTHER" id="PTHR45856">
    <property type="entry name" value="ALPHA/BETA-HYDROLASES SUPERFAMILY PROTEIN"/>
    <property type="match status" value="1"/>
</dbReference>
<comment type="similarity">
    <text evidence="1">Belongs to the AB hydrolase superfamily. Lipase family. Class 3 subfamily.</text>
</comment>
<evidence type="ECO:0000256" key="2">
    <source>
        <dbReference type="ARBA" id="ARBA00047591"/>
    </source>
</evidence>
<dbReference type="EMBL" id="MU006103">
    <property type="protein sequence ID" value="KAF2836459.1"/>
    <property type="molecule type" value="Genomic_DNA"/>
</dbReference>
<protein>
    <submittedName>
        <fullName evidence="5">Lipase</fullName>
    </submittedName>
</protein>
<dbReference type="AlphaFoldDB" id="A0A9P4VQE6"/>
<proteinExistence type="inferred from homology"/>
<dbReference type="Pfam" id="PF01764">
    <property type="entry name" value="Lipase_3"/>
    <property type="match status" value="1"/>
</dbReference>
<evidence type="ECO:0000313" key="5">
    <source>
        <dbReference type="EMBL" id="KAF2836459.1"/>
    </source>
</evidence>
<dbReference type="InterPro" id="IPR051218">
    <property type="entry name" value="Sec_MonoDiacylglyc_Lipase"/>
</dbReference>
<name>A0A9P4VQE6_9PEZI</name>
<feature type="domain" description="Fungal lipase-type" evidence="4">
    <location>
        <begin position="184"/>
        <end position="343"/>
    </location>
</feature>
<dbReference type="Gene3D" id="3.40.50.1820">
    <property type="entry name" value="alpha/beta hydrolase"/>
    <property type="match status" value="1"/>
</dbReference>
<dbReference type="GO" id="GO:0006629">
    <property type="term" value="P:lipid metabolic process"/>
    <property type="evidence" value="ECO:0007669"/>
    <property type="project" value="InterPro"/>
</dbReference>
<organism evidence="5 6">
    <name type="scientific">Patellaria atrata CBS 101060</name>
    <dbReference type="NCBI Taxonomy" id="1346257"/>
    <lineage>
        <taxon>Eukaryota</taxon>
        <taxon>Fungi</taxon>
        <taxon>Dikarya</taxon>
        <taxon>Ascomycota</taxon>
        <taxon>Pezizomycotina</taxon>
        <taxon>Dothideomycetes</taxon>
        <taxon>Dothideomycetes incertae sedis</taxon>
        <taxon>Patellariales</taxon>
        <taxon>Patellariaceae</taxon>
        <taxon>Patellaria</taxon>
    </lineage>
</organism>
<keyword evidence="6" id="KW-1185">Reference proteome</keyword>
<reference evidence="5" key="1">
    <citation type="journal article" date="2020" name="Stud. Mycol.">
        <title>101 Dothideomycetes genomes: a test case for predicting lifestyles and emergence of pathogens.</title>
        <authorList>
            <person name="Haridas S."/>
            <person name="Albert R."/>
            <person name="Binder M."/>
            <person name="Bloem J."/>
            <person name="Labutti K."/>
            <person name="Salamov A."/>
            <person name="Andreopoulos B."/>
            <person name="Baker S."/>
            <person name="Barry K."/>
            <person name="Bills G."/>
            <person name="Bluhm B."/>
            <person name="Cannon C."/>
            <person name="Castanera R."/>
            <person name="Culley D."/>
            <person name="Daum C."/>
            <person name="Ezra D."/>
            <person name="Gonzalez J."/>
            <person name="Henrissat B."/>
            <person name="Kuo A."/>
            <person name="Liang C."/>
            <person name="Lipzen A."/>
            <person name="Lutzoni F."/>
            <person name="Magnuson J."/>
            <person name="Mondo S."/>
            <person name="Nolan M."/>
            <person name="Ohm R."/>
            <person name="Pangilinan J."/>
            <person name="Park H.-J."/>
            <person name="Ramirez L."/>
            <person name="Alfaro M."/>
            <person name="Sun H."/>
            <person name="Tritt A."/>
            <person name="Yoshinaga Y."/>
            <person name="Zwiers L.-H."/>
            <person name="Turgeon B."/>
            <person name="Goodwin S."/>
            <person name="Spatafora J."/>
            <person name="Crous P."/>
            <person name="Grigoriev I."/>
        </authorList>
    </citation>
    <scope>NUCLEOTIDE SEQUENCE</scope>
    <source>
        <strain evidence="5">CBS 101060</strain>
    </source>
</reference>
<comment type="caution">
    <text evidence="5">The sequence shown here is derived from an EMBL/GenBank/DDBJ whole genome shotgun (WGS) entry which is preliminary data.</text>
</comment>
<dbReference type="OrthoDB" id="426718at2759"/>
<dbReference type="InterPro" id="IPR029058">
    <property type="entry name" value="AB_hydrolase_fold"/>
</dbReference>
<dbReference type="InterPro" id="IPR002921">
    <property type="entry name" value="Fungal_lipase-type"/>
</dbReference>